<proteinExistence type="predicted"/>
<keyword evidence="1" id="KW-1133">Transmembrane helix</keyword>
<gene>
    <name evidence="2" type="ORF">PABY_07410</name>
</gene>
<protein>
    <submittedName>
        <fullName evidence="2">Uncharacterized protein</fullName>
    </submittedName>
</protein>
<keyword evidence="3" id="KW-1185">Reference proteome</keyword>
<sequence>MVLLFAVYAAVSLALGPSRGLVAILAGCPSTYIIASSYTYMLSLSLLARRGVVARGAFSRT</sequence>
<name>A0ABM8IYC9_9CREN</name>
<feature type="transmembrane region" description="Helical" evidence="1">
    <location>
        <begin position="30"/>
        <end position="48"/>
    </location>
</feature>
<dbReference type="Proteomes" id="UP001341135">
    <property type="component" value="Chromosome"/>
</dbReference>
<dbReference type="EMBL" id="AP028907">
    <property type="protein sequence ID" value="BES81174.1"/>
    <property type="molecule type" value="Genomic_DNA"/>
</dbReference>
<keyword evidence="1" id="KW-0812">Transmembrane</keyword>
<evidence type="ECO:0000313" key="2">
    <source>
        <dbReference type="EMBL" id="BES81174.1"/>
    </source>
</evidence>
<organism evidence="2 3">
    <name type="scientific">Pyrodictium abyssi</name>
    <dbReference type="NCBI Taxonomy" id="54256"/>
    <lineage>
        <taxon>Archaea</taxon>
        <taxon>Thermoproteota</taxon>
        <taxon>Thermoprotei</taxon>
        <taxon>Desulfurococcales</taxon>
        <taxon>Pyrodictiaceae</taxon>
        <taxon>Pyrodictium</taxon>
    </lineage>
</organism>
<accession>A0ABM8IYC9</accession>
<reference evidence="2 3" key="1">
    <citation type="submission" date="2023-09" db="EMBL/GenBank/DDBJ databases">
        <title>Pyrofollis japonicus gen. nov. sp. nov., a novel member of the family Pyrodictiaceae isolated from the Iheya North hydrothermal field.</title>
        <authorList>
            <person name="Miyazaki U."/>
            <person name="Sanari M."/>
            <person name="Tame A."/>
            <person name="Kitajima M."/>
            <person name="Okamoto A."/>
            <person name="Sawayama S."/>
            <person name="Miyazaki J."/>
            <person name="Takai K."/>
            <person name="Nakagawa S."/>
        </authorList>
    </citation>
    <scope>NUCLEOTIDE SEQUENCE [LARGE SCALE GENOMIC DNA]</scope>
    <source>
        <strain evidence="2 3">AV2</strain>
    </source>
</reference>
<keyword evidence="1" id="KW-0472">Membrane</keyword>
<evidence type="ECO:0000256" key="1">
    <source>
        <dbReference type="SAM" id="Phobius"/>
    </source>
</evidence>
<evidence type="ECO:0000313" key="3">
    <source>
        <dbReference type="Proteomes" id="UP001341135"/>
    </source>
</evidence>